<evidence type="ECO:0000313" key="1">
    <source>
        <dbReference type="EMBL" id="QJA93484.1"/>
    </source>
</evidence>
<protein>
    <submittedName>
        <fullName evidence="1">Uncharacterized protein</fullName>
    </submittedName>
</protein>
<proteinExistence type="predicted"/>
<organism evidence="1">
    <name type="scientific">viral metagenome</name>
    <dbReference type="NCBI Taxonomy" id="1070528"/>
    <lineage>
        <taxon>unclassified sequences</taxon>
        <taxon>metagenomes</taxon>
        <taxon>organismal metagenomes</taxon>
    </lineage>
</organism>
<reference evidence="1" key="1">
    <citation type="submission" date="2020-03" db="EMBL/GenBank/DDBJ databases">
        <title>The deep terrestrial virosphere.</title>
        <authorList>
            <person name="Holmfeldt K."/>
            <person name="Nilsson E."/>
            <person name="Simone D."/>
            <person name="Lopez-Fernandez M."/>
            <person name="Wu X."/>
            <person name="de Brujin I."/>
            <person name="Lundin D."/>
            <person name="Andersson A."/>
            <person name="Bertilsson S."/>
            <person name="Dopson M."/>
        </authorList>
    </citation>
    <scope>NUCLEOTIDE SEQUENCE</scope>
    <source>
        <strain evidence="1">MM415B04214</strain>
    </source>
</reference>
<gene>
    <name evidence="1" type="ORF">MM415B04214_0011</name>
</gene>
<dbReference type="AlphaFoldDB" id="A0A6M3LJH0"/>
<sequence>MINKEFIECLEWFWWYDEHEDIEDWIYDRNDYKDDEQFCNAIGECEKSALFAIDKFRELSDKIREEYNA</sequence>
<name>A0A6M3LJH0_9ZZZZ</name>
<accession>A0A6M3LJH0</accession>
<dbReference type="EMBL" id="MT143152">
    <property type="protein sequence ID" value="QJA93484.1"/>
    <property type="molecule type" value="Genomic_DNA"/>
</dbReference>